<reference evidence="1" key="1">
    <citation type="submission" date="2021-10" db="EMBL/GenBank/DDBJ databases">
        <title>Collection of gut derived symbiotic bacterial strains cultured from healthy donors.</title>
        <authorList>
            <person name="Lin H."/>
            <person name="Littmann E."/>
            <person name="Claire K."/>
            <person name="Pamer E."/>
        </authorList>
    </citation>
    <scope>NUCLEOTIDE SEQUENCE</scope>
    <source>
        <strain evidence="1">MSK.23.4</strain>
    </source>
</reference>
<evidence type="ECO:0000313" key="2">
    <source>
        <dbReference type="Proteomes" id="UP001297422"/>
    </source>
</evidence>
<dbReference type="RefSeq" id="WP_173878543.1">
    <property type="nucleotide sequence ID" value="NZ_JAAIMT010000003.1"/>
</dbReference>
<sequence>MGKNFNGTLINGSQTITEKAGAEIADCRNRIVKYDSNGDVVLATAGTDIPVGIAIIEAGYNDITGTESGKVAKGDDVDIQVKDIGYVIAGAAIKKGQEITSGADGLAAVAAAGNYILGIALSDASENGYVRIQISKYQKADGVGAGVGA</sequence>
<dbReference type="InterPro" id="IPR054438">
    <property type="entry name" value="Struct_cement_gp24/gp6"/>
</dbReference>
<accession>A0AAJ1AX72</accession>
<dbReference type="AlphaFoldDB" id="A0AAJ1AX72"/>
<evidence type="ECO:0008006" key="3">
    <source>
        <dbReference type="Google" id="ProtNLM"/>
    </source>
</evidence>
<dbReference type="EMBL" id="JAJBNC010000004">
    <property type="protein sequence ID" value="MCB5492751.1"/>
    <property type="molecule type" value="Genomic_DNA"/>
</dbReference>
<evidence type="ECO:0000313" key="1">
    <source>
        <dbReference type="EMBL" id="MCB5492751.1"/>
    </source>
</evidence>
<organism evidence="1 2">
    <name type="scientific">Mediterraneibacter gnavus</name>
    <name type="common">Ruminococcus gnavus</name>
    <dbReference type="NCBI Taxonomy" id="33038"/>
    <lineage>
        <taxon>Bacteria</taxon>
        <taxon>Bacillati</taxon>
        <taxon>Bacillota</taxon>
        <taxon>Clostridia</taxon>
        <taxon>Lachnospirales</taxon>
        <taxon>Lachnospiraceae</taxon>
        <taxon>Mediterraneibacter</taxon>
    </lineage>
</organism>
<comment type="caution">
    <text evidence="1">The sequence shown here is derived from an EMBL/GenBank/DDBJ whole genome shotgun (WGS) entry which is preliminary data.</text>
</comment>
<dbReference type="Pfam" id="PF22758">
    <property type="entry name" value="Phage_cement"/>
    <property type="match status" value="1"/>
</dbReference>
<name>A0AAJ1AX72_MEDGN</name>
<dbReference type="Proteomes" id="UP001297422">
    <property type="component" value="Unassembled WGS sequence"/>
</dbReference>
<proteinExistence type="predicted"/>
<protein>
    <recommendedName>
        <fullName evidence="3">DUF2190 family protein</fullName>
    </recommendedName>
</protein>
<gene>
    <name evidence="1" type="ORF">LIQ10_03200</name>
</gene>